<evidence type="ECO:0000313" key="2">
    <source>
        <dbReference type="Proteomes" id="UP001239111"/>
    </source>
</evidence>
<reference evidence="1" key="1">
    <citation type="submission" date="2023-04" db="EMBL/GenBank/DDBJ databases">
        <title>A chromosome-level genome assembly of the parasitoid wasp Eretmocerus hayati.</title>
        <authorList>
            <person name="Zhong Y."/>
            <person name="Liu S."/>
            <person name="Liu Y."/>
        </authorList>
    </citation>
    <scope>NUCLEOTIDE SEQUENCE</scope>
    <source>
        <strain evidence="1">ZJU_SS_LIU_2023</strain>
    </source>
</reference>
<evidence type="ECO:0000313" key="1">
    <source>
        <dbReference type="EMBL" id="KAJ8675862.1"/>
    </source>
</evidence>
<protein>
    <submittedName>
        <fullName evidence="1">Uncharacterized protein</fullName>
    </submittedName>
</protein>
<accession>A0ACC2NXM1</accession>
<gene>
    <name evidence="1" type="ORF">QAD02_011648</name>
</gene>
<keyword evidence="2" id="KW-1185">Reference proteome</keyword>
<comment type="caution">
    <text evidence="1">The sequence shown here is derived from an EMBL/GenBank/DDBJ whole genome shotgun (WGS) entry which is preliminary data.</text>
</comment>
<name>A0ACC2NXM1_9HYME</name>
<organism evidence="1 2">
    <name type="scientific">Eretmocerus hayati</name>
    <dbReference type="NCBI Taxonomy" id="131215"/>
    <lineage>
        <taxon>Eukaryota</taxon>
        <taxon>Metazoa</taxon>
        <taxon>Ecdysozoa</taxon>
        <taxon>Arthropoda</taxon>
        <taxon>Hexapoda</taxon>
        <taxon>Insecta</taxon>
        <taxon>Pterygota</taxon>
        <taxon>Neoptera</taxon>
        <taxon>Endopterygota</taxon>
        <taxon>Hymenoptera</taxon>
        <taxon>Apocrita</taxon>
        <taxon>Proctotrupomorpha</taxon>
        <taxon>Chalcidoidea</taxon>
        <taxon>Aphelinidae</taxon>
        <taxon>Aphelininae</taxon>
        <taxon>Eretmocerus</taxon>
    </lineage>
</organism>
<dbReference type="EMBL" id="CM056742">
    <property type="protein sequence ID" value="KAJ8675862.1"/>
    <property type="molecule type" value="Genomic_DNA"/>
</dbReference>
<dbReference type="Proteomes" id="UP001239111">
    <property type="component" value="Chromosome 2"/>
</dbReference>
<sequence>MQAELENALLQQERKSFPSHIKITTYTDWPYSRIKTFENGTTIGEGIAFEVLNMLVRKLNFTYSIIPPAEDMIGNNDTGMIKQLRNKEVDMAVAFIPILSEFRASCDFSEALDEMDTTFLMNRPGTSAKGSGLFAPFNETVWTWIFISVMLVGPTIYTLVLLRSKFTRDHQREKFGFFTCMWFTYGALLKQGTTAAPIGDSVRLLFATWWIFITILTSFYTANLTAFLTSSKFALPIDSLEDLVVKEFYWFTISGRSVSTITKNNYPETNLLKKSRYKLGVEYDDYDMSYETILSIVKEDRRVFIGDRLLTSLSILENYRNKTRENKTSEERCEFVITETNVLPKRRGFAFTRGSLLKKAMDLEIITLVELGLVQHFKLEKLPDAQVCPLNLRTKERRLRTSDLYVTFKVIVWGMVLSIVIFLLEVLTKLLRTILKSNYFQQCCGGELNTKAISCTDTACTKDESNLWIRTPPPMYHLEDDSSSESMTFSFTPRKTYSINGREYYIVTRESGDQRLVPSIMPTRPPSAYLFQYIH</sequence>
<proteinExistence type="predicted"/>